<comment type="function">
    <text evidence="6">In eubacteria ppGpp (guanosine 3'-diphosphate 5'-diphosphate) is a mediator of the stringent response that coordinates a variety of cellular activities in response to changes in nutritional abundance.</text>
</comment>
<dbReference type="SUPFAM" id="SSF81271">
    <property type="entry name" value="TGS-like"/>
    <property type="match status" value="1"/>
</dbReference>
<dbReference type="InterPro" id="IPR012676">
    <property type="entry name" value="TGS-like"/>
</dbReference>
<evidence type="ECO:0000256" key="4">
    <source>
        <dbReference type="ARBA" id="ARBA00032407"/>
    </source>
</evidence>
<dbReference type="PROSITE" id="PS51671">
    <property type="entry name" value="ACT"/>
    <property type="match status" value="1"/>
</dbReference>
<dbReference type="EMBL" id="BAAADD010000001">
    <property type="protein sequence ID" value="GAA0557942.1"/>
    <property type="molecule type" value="Genomic_DNA"/>
</dbReference>
<dbReference type="RefSeq" id="WP_166930780.1">
    <property type="nucleotide sequence ID" value="NZ_BAAADD010000001.1"/>
</dbReference>
<dbReference type="InterPro" id="IPR043519">
    <property type="entry name" value="NT_sf"/>
</dbReference>
<dbReference type="Pfam" id="PF13291">
    <property type="entry name" value="ACT_4"/>
    <property type="match status" value="1"/>
</dbReference>
<dbReference type="Gene3D" id="3.10.20.30">
    <property type="match status" value="1"/>
</dbReference>
<evidence type="ECO:0000256" key="2">
    <source>
        <dbReference type="ARBA" id="ARBA00014315"/>
    </source>
</evidence>
<dbReference type="PROSITE" id="PS51831">
    <property type="entry name" value="HD"/>
    <property type="match status" value="1"/>
</dbReference>
<dbReference type="Proteomes" id="UP001499951">
    <property type="component" value="Unassembled WGS sequence"/>
</dbReference>
<comment type="similarity">
    <text evidence="6">Belongs to the relA/spoT family.</text>
</comment>
<name>A0ABP3P0T0_9PROT</name>
<keyword evidence="11" id="KW-1185">Reference proteome</keyword>
<dbReference type="CDD" id="cd05399">
    <property type="entry name" value="NT_Rel-Spo_like"/>
    <property type="match status" value="1"/>
</dbReference>
<comment type="catalytic activity">
    <reaction evidence="5">
        <text>GTP + ATP = guanosine 3'-diphosphate 5'-triphosphate + AMP</text>
        <dbReference type="Rhea" id="RHEA:22088"/>
        <dbReference type="ChEBI" id="CHEBI:30616"/>
        <dbReference type="ChEBI" id="CHEBI:37565"/>
        <dbReference type="ChEBI" id="CHEBI:142410"/>
        <dbReference type="ChEBI" id="CHEBI:456215"/>
        <dbReference type="EC" id="2.7.6.5"/>
    </reaction>
</comment>
<dbReference type="PROSITE" id="PS51880">
    <property type="entry name" value="TGS"/>
    <property type="match status" value="1"/>
</dbReference>
<accession>A0ABP3P0T0</accession>
<evidence type="ECO:0000256" key="6">
    <source>
        <dbReference type="RuleBase" id="RU003847"/>
    </source>
</evidence>
<evidence type="ECO:0000259" key="8">
    <source>
        <dbReference type="PROSITE" id="PS51831"/>
    </source>
</evidence>
<dbReference type="NCBIfam" id="TIGR00691">
    <property type="entry name" value="spoT_relA"/>
    <property type="match status" value="1"/>
</dbReference>
<dbReference type="SUPFAM" id="SSF109604">
    <property type="entry name" value="HD-domain/PDEase-like"/>
    <property type="match status" value="1"/>
</dbReference>
<protein>
    <recommendedName>
        <fullName evidence="2">GTP pyrophosphokinase rsh</fullName>
        <ecNumber evidence="1">2.7.6.5</ecNumber>
    </recommendedName>
    <alternativeName>
        <fullName evidence="4">(p)ppGpp synthase</fullName>
    </alternativeName>
    <alternativeName>
        <fullName evidence="3">ATP:GTP 3'-pyrophosphotransferase</fullName>
    </alternativeName>
</protein>
<dbReference type="InterPro" id="IPR004811">
    <property type="entry name" value="RelA/Spo_fam"/>
</dbReference>
<sequence length="750" mass="84405">MNASPQPDKDNVVPLIPPRARSRRKLMRQTELVDRVKAYDPEADEALLNRAYVYAMKAHGKQFRASGDPYFAHPLEVAAILTELKLDEATIATALLHDTIEDTVATYDDIKENFGKEIADLVDGVTKLTGLEVFSERTKQAENFRKLMLAITGDIRVLLVKLADRLHNMRTLGFIKTPEKRRRIAQETFDVYAPLAGRIGMQHVREELEDLAFAELYPEARKSIVARLDRMDSSRGKLIDRVADQIKRKLAENNLECWVYGRAKRPFSIWRKLQDKKINFEQLSDVFAFRVIVRNEPDCYRALGILHLSWQAVPARFKDFISTPKPNGYKSLHTTLIGPERQRVEVQIRTQDMHDVAERGIAAHWRYRDIKSDTGEGGENRAYEWLREMVDLLEQGNTAEEFFEQSRLNLYQDQVFCFTPKGDLIPLPRGATPIDFAYQVHTDLGHRTLGAKVNGTPVPLYTPLRNGDQVEIISGKDETPSPLWEQFVVTGRARAEIRRFLRQQQRGEHIKLGRKILEKVFSDESFSLTDKAVEGVAKKLGLSKSEDVFAQVGGGALRGREVLEAVYPELKTDPERRKRALVEQPVEGKRISIKGLTGGIGYHLGTCCHPLPGDRIVGLMMPGEGAVIHTIDCAELENAQSNPDVEWLDVAWGTHAAEMGPSVARLKVRVKNAAGSLGAAMTAIGNAGGNIFNMKTINRNPLFFDFQVDVVVRDVVHLQNIVGALRVNEVVDSVDRVREPEQAQEPSAST</sequence>
<proteinExistence type="inferred from homology"/>
<dbReference type="Pfam" id="PF13328">
    <property type="entry name" value="HD_4"/>
    <property type="match status" value="1"/>
</dbReference>
<dbReference type="SUPFAM" id="SSF81301">
    <property type="entry name" value="Nucleotidyltransferase"/>
    <property type="match status" value="1"/>
</dbReference>
<dbReference type="EC" id="2.7.6.5" evidence="1"/>
<feature type="domain" description="HD" evidence="8">
    <location>
        <begin position="70"/>
        <end position="169"/>
    </location>
</feature>
<reference evidence="11" key="1">
    <citation type="journal article" date="2019" name="Int. J. Syst. Evol. Microbiol.">
        <title>The Global Catalogue of Microorganisms (GCM) 10K type strain sequencing project: providing services to taxonomists for standard genome sequencing and annotation.</title>
        <authorList>
            <consortium name="The Broad Institute Genomics Platform"/>
            <consortium name="The Broad Institute Genome Sequencing Center for Infectious Disease"/>
            <person name="Wu L."/>
            <person name="Ma J."/>
        </authorList>
    </citation>
    <scope>NUCLEOTIDE SEQUENCE [LARGE SCALE GENOMIC DNA]</scope>
    <source>
        <strain evidence="11">JCM 15089</strain>
    </source>
</reference>
<dbReference type="InterPro" id="IPR007685">
    <property type="entry name" value="RelA_SpoT"/>
</dbReference>
<dbReference type="InterPro" id="IPR033655">
    <property type="entry name" value="TGS_RelA/SpoT"/>
</dbReference>
<dbReference type="Pfam" id="PF02824">
    <property type="entry name" value="TGS"/>
    <property type="match status" value="1"/>
</dbReference>
<organism evidence="10 11">
    <name type="scientific">Rhizomicrobium electricum</name>
    <dbReference type="NCBI Taxonomy" id="480070"/>
    <lineage>
        <taxon>Bacteria</taxon>
        <taxon>Pseudomonadati</taxon>
        <taxon>Pseudomonadota</taxon>
        <taxon>Alphaproteobacteria</taxon>
        <taxon>Micropepsales</taxon>
        <taxon>Micropepsaceae</taxon>
        <taxon>Rhizomicrobium</taxon>
    </lineage>
</organism>
<dbReference type="InterPro" id="IPR006674">
    <property type="entry name" value="HD_domain"/>
</dbReference>
<evidence type="ECO:0000259" key="9">
    <source>
        <dbReference type="PROSITE" id="PS51880"/>
    </source>
</evidence>
<evidence type="ECO:0000259" key="7">
    <source>
        <dbReference type="PROSITE" id="PS51671"/>
    </source>
</evidence>
<comment type="caution">
    <text evidence="10">The sequence shown here is derived from an EMBL/GenBank/DDBJ whole genome shotgun (WGS) entry which is preliminary data.</text>
</comment>
<dbReference type="InterPro" id="IPR045600">
    <property type="entry name" value="RelA/SpoT_AH_RIS"/>
</dbReference>
<dbReference type="Gene3D" id="3.30.460.10">
    <property type="entry name" value="Beta Polymerase, domain 2"/>
    <property type="match status" value="1"/>
</dbReference>
<dbReference type="CDD" id="cd01668">
    <property type="entry name" value="TGS_RSH"/>
    <property type="match status" value="1"/>
</dbReference>
<gene>
    <name evidence="10" type="ORF">GCM10008942_03030</name>
</gene>
<dbReference type="InterPro" id="IPR003607">
    <property type="entry name" value="HD/PDEase_dom"/>
</dbReference>
<evidence type="ECO:0000313" key="11">
    <source>
        <dbReference type="Proteomes" id="UP001499951"/>
    </source>
</evidence>
<feature type="domain" description="TGS" evidence="9">
    <location>
        <begin position="409"/>
        <end position="474"/>
    </location>
</feature>
<dbReference type="SMART" id="SM00954">
    <property type="entry name" value="RelA_SpoT"/>
    <property type="match status" value="1"/>
</dbReference>
<dbReference type="PANTHER" id="PTHR21262:SF36">
    <property type="entry name" value="BIFUNCTIONAL (P)PPGPP SYNTHASE_HYDROLASE SPOT"/>
    <property type="match status" value="1"/>
</dbReference>
<dbReference type="InterPro" id="IPR004095">
    <property type="entry name" value="TGS"/>
</dbReference>
<evidence type="ECO:0000256" key="5">
    <source>
        <dbReference type="ARBA" id="ARBA00048244"/>
    </source>
</evidence>
<evidence type="ECO:0000256" key="1">
    <source>
        <dbReference type="ARBA" id="ARBA00013251"/>
    </source>
</evidence>
<evidence type="ECO:0000256" key="3">
    <source>
        <dbReference type="ARBA" id="ARBA00029754"/>
    </source>
</evidence>
<dbReference type="CDD" id="cd00077">
    <property type="entry name" value="HDc"/>
    <property type="match status" value="1"/>
</dbReference>
<dbReference type="SMART" id="SM00471">
    <property type="entry name" value="HDc"/>
    <property type="match status" value="1"/>
</dbReference>
<feature type="domain" description="ACT" evidence="7">
    <location>
        <begin position="665"/>
        <end position="742"/>
    </location>
</feature>
<dbReference type="PANTHER" id="PTHR21262">
    <property type="entry name" value="GUANOSINE-3',5'-BIS DIPHOSPHATE 3'-PYROPHOSPHOHYDROLASE"/>
    <property type="match status" value="1"/>
</dbReference>
<dbReference type="Pfam" id="PF04607">
    <property type="entry name" value="RelA_SpoT"/>
    <property type="match status" value="1"/>
</dbReference>
<dbReference type="Pfam" id="PF19296">
    <property type="entry name" value="RelA_AH_RIS"/>
    <property type="match status" value="2"/>
</dbReference>
<evidence type="ECO:0000313" key="10">
    <source>
        <dbReference type="EMBL" id="GAA0557942.1"/>
    </source>
</evidence>
<dbReference type="Gene3D" id="3.30.70.260">
    <property type="match status" value="1"/>
</dbReference>
<dbReference type="Gene3D" id="1.10.3210.10">
    <property type="entry name" value="Hypothetical protein af1432"/>
    <property type="match status" value="1"/>
</dbReference>
<dbReference type="InterPro" id="IPR002912">
    <property type="entry name" value="ACT_dom"/>
</dbReference>
<dbReference type="InterPro" id="IPR012675">
    <property type="entry name" value="Beta-grasp_dom_sf"/>
</dbReference>